<dbReference type="SUPFAM" id="SSF52200">
    <property type="entry name" value="Toll/Interleukin receptor TIR domain"/>
    <property type="match status" value="1"/>
</dbReference>
<organism evidence="3 4">
    <name type="scientific">Cardamine amara subsp. amara</name>
    <dbReference type="NCBI Taxonomy" id="228776"/>
    <lineage>
        <taxon>Eukaryota</taxon>
        <taxon>Viridiplantae</taxon>
        <taxon>Streptophyta</taxon>
        <taxon>Embryophyta</taxon>
        <taxon>Tracheophyta</taxon>
        <taxon>Spermatophyta</taxon>
        <taxon>Magnoliopsida</taxon>
        <taxon>eudicotyledons</taxon>
        <taxon>Gunneridae</taxon>
        <taxon>Pentapetalae</taxon>
        <taxon>rosids</taxon>
        <taxon>malvids</taxon>
        <taxon>Brassicales</taxon>
        <taxon>Brassicaceae</taxon>
        <taxon>Cardamineae</taxon>
        <taxon>Cardamine</taxon>
    </lineage>
</organism>
<name>A0ABD1BN77_CARAN</name>
<comment type="caution">
    <text evidence="3">The sequence shown here is derived from an EMBL/GenBank/DDBJ whole genome shotgun (WGS) entry which is preliminary data.</text>
</comment>
<dbReference type="InterPro" id="IPR000157">
    <property type="entry name" value="TIR_dom"/>
</dbReference>
<keyword evidence="1" id="KW-0520">NAD</keyword>
<evidence type="ECO:0000256" key="1">
    <source>
        <dbReference type="ARBA" id="ARBA00023027"/>
    </source>
</evidence>
<proteinExistence type="predicted"/>
<sequence length="174" mass="19846">MNSSFSLGFFSLFRKFIFQQDNKDTNSSLSLTSAPSSSLPQIWKHDVFPSFHGPDVRKNFLCHVLRVFRRMGINPFIDNDIERSKSIGPELVEAIRGSKIAIILLSKNYASSSWCLDELAEIMQCREVLGQIVMTIFYEVEPTNVRKQEGDFGKAFRKTCQGKTKSILRDGEKL</sequence>
<gene>
    <name evidence="3" type="ORF">V5N11_029512</name>
</gene>
<protein>
    <submittedName>
        <fullName evidence="3">Disease resistance protein RPP1</fullName>
    </submittedName>
</protein>
<evidence type="ECO:0000313" key="4">
    <source>
        <dbReference type="Proteomes" id="UP001558713"/>
    </source>
</evidence>
<keyword evidence="4" id="KW-1185">Reference proteome</keyword>
<dbReference type="AlphaFoldDB" id="A0ABD1BN77"/>
<accession>A0ABD1BN77</accession>
<feature type="domain" description="TIR" evidence="2">
    <location>
        <begin position="43"/>
        <end position="174"/>
    </location>
</feature>
<dbReference type="PANTHER" id="PTHR32009">
    <property type="entry name" value="TMV RESISTANCE PROTEIN N-LIKE"/>
    <property type="match status" value="1"/>
</dbReference>
<reference evidence="3 4" key="1">
    <citation type="submission" date="2024-04" db="EMBL/GenBank/DDBJ databases">
        <title>Genome assembly C_amara_ONT_v2.</title>
        <authorList>
            <person name="Yant L."/>
            <person name="Moore C."/>
            <person name="Slenker M."/>
        </authorList>
    </citation>
    <scope>NUCLEOTIDE SEQUENCE [LARGE SCALE GENOMIC DNA]</scope>
    <source>
        <tissue evidence="3">Leaf</tissue>
    </source>
</reference>
<dbReference type="Gene3D" id="3.40.50.10140">
    <property type="entry name" value="Toll/interleukin-1 receptor homology (TIR) domain"/>
    <property type="match status" value="1"/>
</dbReference>
<dbReference type="PANTHER" id="PTHR32009:SF115">
    <property type="entry name" value="RPP1-LIKE DISEASE RESISTANCE PROTEIN-RELATED"/>
    <property type="match status" value="1"/>
</dbReference>
<dbReference type="FunFam" id="3.40.50.10140:FF:000007">
    <property type="entry name" value="Disease resistance protein (TIR-NBS-LRR class)"/>
    <property type="match status" value="1"/>
</dbReference>
<evidence type="ECO:0000259" key="2">
    <source>
        <dbReference type="PROSITE" id="PS50104"/>
    </source>
</evidence>
<evidence type="ECO:0000313" key="3">
    <source>
        <dbReference type="EMBL" id="KAL1218640.1"/>
    </source>
</evidence>
<dbReference type="InterPro" id="IPR035897">
    <property type="entry name" value="Toll_tir_struct_dom_sf"/>
</dbReference>
<dbReference type="EMBL" id="JBANAX010000205">
    <property type="protein sequence ID" value="KAL1218640.1"/>
    <property type="molecule type" value="Genomic_DNA"/>
</dbReference>
<dbReference type="Proteomes" id="UP001558713">
    <property type="component" value="Unassembled WGS sequence"/>
</dbReference>
<dbReference type="PROSITE" id="PS50104">
    <property type="entry name" value="TIR"/>
    <property type="match status" value="1"/>
</dbReference>
<dbReference type="SMART" id="SM00255">
    <property type="entry name" value="TIR"/>
    <property type="match status" value="1"/>
</dbReference>
<dbReference type="Pfam" id="PF01582">
    <property type="entry name" value="TIR"/>
    <property type="match status" value="1"/>
</dbReference>